<evidence type="ECO:0000256" key="1">
    <source>
        <dbReference type="SAM" id="MobiDB-lite"/>
    </source>
</evidence>
<reference evidence="2" key="1">
    <citation type="journal article" date="2014" name="PLoS ONE">
        <title>Transcriptome-Based Identification of ABC Transporters in the Western Tarnished Plant Bug Lygus hesperus.</title>
        <authorList>
            <person name="Hull J.J."/>
            <person name="Chaney K."/>
            <person name="Geib S.M."/>
            <person name="Fabrick J.A."/>
            <person name="Brent C.S."/>
            <person name="Walsh D."/>
            <person name="Lavine L.C."/>
        </authorList>
    </citation>
    <scope>NUCLEOTIDE SEQUENCE</scope>
</reference>
<evidence type="ECO:0000313" key="2">
    <source>
        <dbReference type="EMBL" id="JAG33292.1"/>
    </source>
</evidence>
<gene>
    <name evidence="2" type="ORF">CM83_105326</name>
</gene>
<dbReference type="EMBL" id="GBHO01010312">
    <property type="protein sequence ID" value="JAG33292.1"/>
    <property type="molecule type" value="Transcribed_RNA"/>
</dbReference>
<accession>A0A0A9YJP5</accession>
<feature type="compositionally biased region" description="Basic and acidic residues" evidence="1">
    <location>
        <begin position="74"/>
        <end position="83"/>
    </location>
</feature>
<feature type="non-terminal residue" evidence="2">
    <location>
        <position position="156"/>
    </location>
</feature>
<proteinExistence type="predicted"/>
<feature type="region of interest" description="Disordered" evidence="1">
    <location>
        <begin position="61"/>
        <end position="156"/>
    </location>
</feature>
<feature type="compositionally biased region" description="Polar residues" evidence="1">
    <location>
        <begin position="61"/>
        <end position="72"/>
    </location>
</feature>
<dbReference type="AlphaFoldDB" id="A0A0A9YJP5"/>
<organism evidence="2">
    <name type="scientific">Lygus hesperus</name>
    <name type="common">Western plant bug</name>
    <dbReference type="NCBI Taxonomy" id="30085"/>
    <lineage>
        <taxon>Eukaryota</taxon>
        <taxon>Metazoa</taxon>
        <taxon>Ecdysozoa</taxon>
        <taxon>Arthropoda</taxon>
        <taxon>Hexapoda</taxon>
        <taxon>Insecta</taxon>
        <taxon>Pterygota</taxon>
        <taxon>Neoptera</taxon>
        <taxon>Paraneoptera</taxon>
        <taxon>Hemiptera</taxon>
        <taxon>Heteroptera</taxon>
        <taxon>Panheteroptera</taxon>
        <taxon>Cimicomorpha</taxon>
        <taxon>Miridae</taxon>
        <taxon>Mirini</taxon>
        <taxon>Lygus</taxon>
    </lineage>
</organism>
<sequence>MGEKELRRQVHVLLQTCIVLNPEKDVQNYTATDTTLPSTVPHTPQQQQQLLTCKNVQVTLAPIPSSTATTGEGENDRTTEDRTPPSQSSSKRRRVGGGTLSNGSTFGAAKVSKQRSSGSKVHTNSSGGTSSNSSSSANTVPGRGDSTVVLKSEHRQ</sequence>
<protein>
    <submittedName>
        <fullName evidence="2">Uncharacterized protein</fullName>
    </submittedName>
</protein>
<feature type="compositionally biased region" description="Low complexity" evidence="1">
    <location>
        <begin position="123"/>
        <end position="136"/>
    </location>
</feature>
<name>A0A0A9YJP5_LYGHE</name>
<reference evidence="2" key="2">
    <citation type="submission" date="2014-07" db="EMBL/GenBank/DDBJ databases">
        <authorList>
            <person name="Hull J."/>
        </authorList>
    </citation>
    <scope>NUCLEOTIDE SEQUENCE</scope>
</reference>